<name>A0A133XSZ0_9LACT</name>
<keyword evidence="1" id="KW-1133">Transmembrane helix</keyword>
<keyword evidence="1" id="KW-0812">Transmembrane</keyword>
<sequence length="96" mass="11203">MQVLKDVMFFCRDWWPIITFFIGGVGFGFKGVKTLNSTLLDIRGELKTSNQRIEEIASDTIKIWVELKDHENKIEELGTTVTRHDEKIKTLFNQKD</sequence>
<dbReference type="RefSeq" id="WP_060937236.1">
    <property type="nucleotide sequence ID" value="NZ_JASOZP010000040.1"/>
</dbReference>
<dbReference type="AlphaFoldDB" id="A0A133XSZ0"/>
<comment type="caution">
    <text evidence="2">The sequence shown here is derived from an EMBL/GenBank/DDBJ whole genome shotgun (WGS) entry which is preliminary data.</text>
</comment>
<protein>
    <submittedName>
        <fullName evidence="2">Uncharacterized protein</fullName>
    </submittedName>
</protein>
<keyword evidence="1" id="KW-0472">Membrane</keyword>
<evidence type="ECO:0000313" key="3">
    <source>
        <dbReference type="Proteomes" id="UP000070422"/>
    </source>
</evidence>
<feature type="transmembrane region" description="Helical" evidence="1">
    <location>
        <begin position="14"/>
        <end position="32"/>
    </location>
</feature>
<dbReference type="Proteomes" id="UP000070422">
    <property type="component" value="Unassembled WGS sequence"/>
</dbReference>
<dbReference type="PATRIC" id="fig|87541.4.peg.1538"/>
<accession>A0A133XSZ0</accession>
<evidence type="ECO:0000256" key="1">
    <source>
        <dbReference type="SAM" id="Phobius"/>
    </source>
</evidence>
<evidence type="ECO:0000313" key="2">
    <source>
        <dbReference type="EMBL" id="KXB34049.1"/>
    </source>
</evidence>
<organism evidence="2 3">
    <name type="scientific">Aerococcus christensenii</name>
    <dbReference type="NCBI Taxonomy" id="87541"/>
    <lineage>
        <taxon>Bacteria</taxon>
        <taxon>Bacillati</taxon>
        <taxon>Bacillota</taxon>
        <taxon>Bacilli</taxon>
        <taxon>Lactobacillales</taxon>
        <taxon>Aerococcaceae</taxon>
        <taxon>Aerococcus</taxon>
    </lineage>
</organism>
<dbReference type="EMBL" id="LSCQ01000086">
    <property type="protein sequence ID" value="KXB34049.1"/>
    <property type="molecule type" value="Genomic_DNA"/>
</dbReference>
<proteinExistence type="predicted"/>
<gene>
    <name evidence="2" type="ORF">HMPREF3187_01551</name>
</gene>
<reference evidence="2 3" key="1">
    <citation type="submission" date="2016-01" db="EMBL/GenBank/DDBJ databases">
        <authorList>
            <person name="Oliw E.H."/>
        </authorList>
    </citation>
    <scope>NUCLEOTIDE SEQUENCE [LARGE SCALE GENOMIC DNA]</scope>
    <source>
        <strain evidence="2 3">KA00635</strain>
    </source>
</reference>